<feature type="domain" description="Helicase/UvrB N-terminal" evidence="1">
    <location>
        <begin position="11"/>
        <end position="253"/>
    </location>
</feature>
<protein>
    <submittedName>
        <fullName evidence="3">Restriction endonuclease subunit R</fullName>
    </submittedName>
</protein>
<dbReference type="Pfam" id="PF19778">
    <property type="entry name" value="RE_endonuc"/>
    <property type="match status" value="1"/>
</dbReference>
<keyword evidence="3" id="KW-0378">Hydrolase</keyword>
<evidence type="ECO:0000259" key="2">
    <source>
        <dbReference type="Pfam" id="PF19778"/>
    </source>
</evidence>
<dbReference type="InterPro" id="IPR006935">
    <property type="entry name" value="Helicase/UvrB_N"/>
</dbReference>
<dbReference type="GO" id="GO:0005524">
    <property type="term" value="F:ATP binding"/>
    <property type="evidence" value="ECO:0007669"/>
    <property type="project" value="InterPro"/>
</dbReference>
<keyword evidence="3" id="KW-0540">Nuclease</keyword>
<organism evidence="3 4">
    <name type="scientific">Psittacicella gerlachiana</name>
    <dbReference type="NCBI Taxonomy" id="2028574"/>
    <lineage>
        <taxon>Bacteria</taxon>
        <taxon>Pseudomonadati</taxon>
        <taxon>Pseudomonadota</taxon>
        <taxon>Gammaproteobacteria</taxon>
        <taxon>Pasteurellales</taxon>
        <taxon>Psittacicellaceae</taxon>
        <taxon>Psittacicella</taxon>
    </lineage>
</organism>
<sequence>MMAFKYEKNLPHQEVAINSVVSALQDLPYIENSLDNFANKIEIDLSQLKNNLESIQVENDINDQPLTGNSIIDISMETGTGKTYTYTKTMYELYRNYGIFKFVVVVPTLSIKAGTESFLKSEALMRHFRLDFEGIYGDTQVKLYVVQSQKAKKGKRQHNLIEVHDFVSTNDKSKIHVLLINQGMINSDSMSGKLSDGSQLFAHEFDNPFKAIASTRPVLIIDEPHKFAKAKTTWKNIEKFQSILTLRYGATFTEYENLIYRLTAVQAFNDNLVKGVNVFVEELEGDDGVVVTLEKAKSEEVEFRVSNSKKSILVRQGDSLGLVHSNLHDIWLEKAKATEVILSNGLSLKKGDKINPFAYSDTVINKMLRNAIRTHFDTEKALLTRENGRIKPLTLFFIDDIKGYREGREEQNSLLNRFELFVKAEVESRLAYETNDFYKAYLEKALEDISATHEGYFAQDNSESDEKIEQEIREILHDKEGLLSLDNPRRFIFSKWTLREGWDNPNVFGICKLRLSGSEISKLQEVGRGLRLPVNEFMARVNQENFYLNYFVDSRENDFVNKLVGEVNSQVPSIKIPKIFTNELANRISQSYSDKPILKIFNEALNAGFINDNDEFIDNHGNVSSEGFYKLRDLYPLALKQELVDVNKIRNGKEAKKKKIKMRIAKYAELKNLWESINQKVILNYKIESEEEFLNLFVKFLESDLSSFKQSGSITVKSNIRVQNDLLVANKEQSIEEINFEPIAMMSYSTFLLKLAEKILIQRNTLHRAFLKVANLIDIRLFLNQQTINGLARKFNRWLLLNSFTSFEVGYSHTSNEIHPTKFTNKLGDPLEEVEDNIFDGELSDDEPLPQFLFDRVFFNSDLEKENITESEVKEVIVFTKIPKNSIKIPVAGGGTYSPDFAYVVKTSSGDILNFIIETKGVSDDGSLRVEEKKKIEHAERLFEKVSTETKVIFTTQFQGDKIAKILKAVCK</sequence>
<accession>A0A3A1YHW5</accession>
<dbReference type="Gene3D" id="3.40.50.300">
    <property type="entry name" value="P-loop containing nucleotide triphosphate hydrolases"/>
    <property type="match status" value="2"/>
</dbReference>
<proteinExistence type="predicted"/>
<dbReference type="AlphaFoldDB" id="A0A3A1YHW5"/>
<dbReference type="SUPFAM" id="SSF52540">
    <property type="entry name" value="P-loop containing nucleoside triphosphate hydrolases"/>
    <property type="match status" value="2"/>
</dbReference>
<dbReference type="Pfam" id="PF04851">
    <property type="entry name" value="ResIII"/>
    <property type="match status" value="1"/>
</dbReference>
<dbReference type="InterPro" id="IPR045572">
    <property type="entry name" value="RE_endonuc_C"/>
</dbReference>
<dbReference type="OrthoDB" id="9804145at2"/>
<dbReference type="EMBL" id="NRJF01000033">
    <property type="protein sequence ID" value="RIY37853.1"/>
    <property type="molecule type" value="Genomic_DNA"/>
</dbReference>
<dbReference type="InterPro" id="IPR027417">
    <property type="entry name" value="P-loop_NTPase"/>
</dbReference>
<comment type="caution">
    <text evidence="3">The sequence shown here is derived from an EMBL/GenBank/DDBJ whole genome shotgun (WGS) entry which is preliminary data.</text>
</comment>
<reference evidence="3 4" key="1">
    <citation type="submission" date="2017-08" db="EMBL/GenBank/DDBJ databases">
        <title>Reclassification of Bisgaard taxon 37 and 44.</title>
        <authorList>
            <person name="Christensen H."/>
        </authorList>
    </citation>
    <scope>NUCLEOTIDE SEQUENCE [LARGE SCALE GENOMIC DNA]</scope>
    <source>
        <strain evidence="3 4">EEAB3T1</strain>
    </source>
</reference>
<dbReference type="GO" id="GO:0003677">
    <property type="term" value="F:DNA binding"/>
    <property type="evidence" value="ECO:0007669"/>
    <property type="project" value="InterPro"/>
</dbReference>
<gene>
    <name evidence="3" type="ORF">CKF59_01350</name>
</gene>
<evidence type="ECO:0000259" key="1">
    <source>
        <dbReference type="Pfam" id="PF04851"/>
    </source>
</evidence>
<keyword evidence="3" id="KW-0255">Endonuclease</keyword>
<evidence type="ECO:0000313" key="4">
    <source>
        <dbReference type="Proteomes" id="UP000265964"/>
    </source>
</evidence>
<dbReference type="Proteomes" id="UP000265964">
    <property type="component" value="Unassembled WGS sequence"/>
</dbReference>
<dbReference type="GO" id="GO:0015668">
    <property type="term" value="F:type III site-specific deoxyribonuclease activity"/>
    <property type="evidence" value="ECO:0007669"/>
    <property type="project" value="InterPro"/>
</dbReference>
<name>A0A3A1YHW5_9GAMM</name>
<dbReference type="NCBIfam" id="NF012027">
    <property type="entry name" value="PRK15483.1"/>
    <property type="match status" value="1"/>
</dbReference>
<evidence type="ECO:0000313" key="3">
    <source>
        <dbReference type="EMBL" id="RIY37853.1"/>
    </source>
</evidence>
<keyword evidence="4" id="KW-1185">Reference proteome</keyword>
<feature type="domain" description="Type III restriction enzyme C-terminal endonuclease" evidence="2">
    <location>
        <begin position="852"/>
        <end position="955"/>
    </location>
</feature>